<protein>
    <submittedName>
        <fullName evidence="1">Uncharacterized protein</fullName>
    </submittedName>
</protein>
<evidence type="ECO:0000313" key="2">
    <source>
        <dbReference type="Proteomes" id="UP000254258"/>
    </source>
</evidence>
<accession>A0A370X3C0</accession>
<dbReference type="EMBL" id="QRBE01000003">
    <property type="protein sequence ID" value="RDS82741.1"/>
    <property type="molecule type" value="Genomic_DNA"/>
</dbReference>
<evidence type="ECO:0000313" key="1">
    <source>
        <dbReference type="EMBL" id="RDS82741.1"/>
    </source>
</evidence>
<sequence>DANATTDFEVTLENGLTYAHLAYQLAKMIVPNWVTIPLELSEVAANLFQGYQAYNLGDKGRASHALFDALVGVAALPLDAVGARNELGAFKVPRSVVAASKNGLRFEAPGTFSGDAPGFVPLPAGSRFAGMYAKEGKFYVKLGDDYEEAYFDKANNIVRVGNPRSSTAGTWADTNSQIQRDPVSGHWRTVPRLDLKGGSPDSFAQQFSTKFPQTPGSSAQKFDAIMNPADGDQLGAVGGRANFPKVSWYDSNSKYQVIPSEMASHTPNGFYSEQFLKDVTRNDYHVLLGEFPRTDANGLVDMHGYQGFNMRLNKDPANPASPKAKLKELKEVIPDPNLRAKMSEVAHQGLMFDPTYGLITRLKGDLQFRSDNAEYYLYYNPDSKDTAKVMVESWGSILDPNTSAKVPGIGVHMQRSIDLHKDAKGEWELNPSAPIRYEVRVS</sequence>
<dbReference type="OrthoDB" id="8031060at2"/>
<reference evidence="1 2" key="1">
    <citation type="submission" date="2018-07" db="EMBL/GenBank/DDBJ databases">
        <title>Dyella monticola sp. nov. and Dyella psychrodurans sp. nov. isolated from monsoon evergreen broad-leaved forest soil of Dinghu Mountain, China.</title>
        <authorList>
            <person name="Gao Z."/>
            <person name="Qiu L."/>
        </authorList>
    </citation>
    <scope>NUCLEOTIDE SEQUENCE [LARGE SCALE GENOMIC DNA]</scope>
    <source>
        <strain evidence="1 2">4G-K06</strain>
    </source>
</reference>
<keyword evidence="2" id="KW-1185">Reference proteome</keyword>
<dbReference type="AlphaFoldDB" id="A0A370X3C0"/>
<name>A0A370X3C0_9GAMM</name>
<comment type="caution">
    <text evidence="1">The sequence shown here is derived from an EMBL/GenBank/DDBJ whole genome shotgun (WGS) entry which is preliminary data.</text>
</comment>
<gene>
    <name evidence="1" type="ORF">DWU98_06175</name>
</gene>
<dbReference type="Proteomes" id="UP000254258">
    <property type="component" value="Unassembled WGS sequence"/>
</dbReference>
<dbReference type="RefSeq" id="WP_158544986.1">
    <property type="nucleotide sequence ID" value="NZ_QRBE01000003.1"/>
</dbReference>
<proteinExistence type="predicted"/>
<feature type="non-terminal residue" evidence="1">
    <location>
        <position position="1"/>
    </location>
</feature>
<organism evidence="1 2">
    <name type="scientific">Dyella monticola</name>
    <dbReference type="NCBI Taxonomy" id="1927958"/>
    <lineage>
        <taxon>Bacteria</taxon>
        <taxon>Pseudomonadati</taxon>
        <taxon>Pseudomonadota</taxon>
        <taxon>Gammaproteobacteria</taxon>
        <taxon>Lysobacterales</taxon>
        <taxon>Rhodanobacteraceae</taxon>
        <taxon>Dyella</taxon>
    </lineage>
</organism>